<comment type="similarity">
    <text evidence="7 10">Belongs to the fluoride channel Fluc/FEX (TC 1.A.43) family.</text>
</comment>
<keyword evidence="6 10" id="KW-0407">Ion channel</keyword>
<evidence type="ECO:0000313" key="12">
    <source>
        <dbReference type="Proteomes" id="UP000602050"/>
    </source>
</evidence>
<reference evidence="11" key="1">
    <citation type="journal article" date="2014" name="Int. J. Syst. Evol. Microbiol.">
        <title>Complete genome sequence of Corynebacterium casei LMG S-19264T (=DSM 44701T), isolated from a smear-ripened cheese.</title>
        <authorList>
            <consortium name="US DOE Joint Genome Institute (JGI-PGF)"/>
            <person name="Walter F."/>
            <person name="Albersmeier A."/>
            <person name="Kalinowski J."/>
            <person name="Ruckert C."/>
        </authorList>
    </citation>
    <scope>NUCLEOTIDE SEQUENCE</scope>
    <source>
        <strain evidence="11">CGMCC 1.12360</strain>
    </source>
</reference>
<keyword evidence="10" id="KW-0406">Ion transport</keyword>
<evidence type="ECO:0000256" key="7">
    <source>
        <dbReference type="ARBA" id="ARBA00035120"/>
    </source>
</evidence>
<dbReference type="Pfam" id="PF02537">
    <property type="entry name" value="CRCB"/>
    <property type="match status" value="1"/>
</dbReference>
<name>A0A8J2ZQF5_9BACI</name>
<evidence type="ECO:0000256" key="10">
    <source>
        <dbReference type="HAMAP-Rule" id="MF_00454"/>
    </source>
</evidence>
<organism evidence="11 12">
    <name type="scientific">Compostibacillus humi</name>
    <dbReference type="NCBI Taxonomy" id="1245525"/>
    <lineage>
        <taxon>Bacteria</taxon>
        <taxon>Bacillati</taxon>
        <taxon>Bacillota</taxon>
        <taxon>Bacilli</taxon>
        <taxon>Bacillales</taxon>
        <taxon>Bacillaceae</taxon>
        <taxon>Compostibacillus</taxon>
    </lineage>
</organism>
<gene>
    <name evidence="10" type="primary">fluC</name>
    <name evidence="10" type="synonym">crcB</name>
    <name evidence="11" type="ORF">GCM10010978_04780</name>
</gene>
<comment type="caution">
    <text evidence="10">Lacks conserved residue(s) required for the propagation of feature annotation.</text>
</comment>
<dbReference type="AlphaFoldDB" id="A0A8J2ZQF5"/>
<dbReference type="HAMAP" id="MF_00454">
    <property type="entry name" value="FluC"/>
    <property type="match status" value="1"/>
</dbReference>
<keyword evidence="10" id="KW-0813">Transport</keyword>
<dbReference type="NCBIfam" id="TIGR00494">
    <property type="entry name" value="crcB"/>
    <property type="match status" value="1"/>
</dbReference>
<keyword evidence="5 10" id="KW-0472">Membrane</keyword>
<dbReference type="EMBL" id="BMEV01000005">
    <property type="protein sequence ID" value="GGH70148.1"/>
    <property type="molecule type" value="Genomic_DNA"/>
</dbReference>
<dbReference type="Proteomes" id="UP000602050">
    <property type="component" value="Unassembled WGS sequence"/>
</dbReference>
<evidence type="ECO:0000313" key="11">
    <source>
        <dbReference type="EMBL" id="GGH70148.1"/>
    </source>
</evidence>
<evidence type="ECO:0000256" key="3">
    <source>
        <dbReference type="ARBA" id="ARBA00022692"/>
    </source>
</evidence>
<keyword evidence="4 10" id="KW-1133">Transmembrane helix</keyword>
<comment type="function">
    <text evidence="9 10">Fluoride-specific ion channel. Important for reducing fluoride concentration in the cell, thus reducing its toxicity.</text>
</comment>
<evidence type="ECO:0000256" key="2">
    <source>
        <dbReference type="ARBA" id="ARBA00022475"/>
    </source>
</evidence>
<feature type="transmembrane region" description="Helical" evidence="10">
    <location>
        <begin position="65"/>
        <end position="83"/>
    </location>
</feature>
<sequence length="129" mass="14353">MFEINILLVMIGGFFGAICRFALGEWIHTNNGFPFGTFIINLIGCFILGWFLTYVSQNKKIRPEFTLIIGTGFISSFTTFSTFSVETLNLFQNGLILTAILYVLASTVLGIVLAYAGHNLAIARKREVM</sequence>
<dbReference type="GO" id="GO:0062054">
    <property type="term" value="F:fluoride channel activity"/>
    <property type="evidence" value="ECO:0007669"/>
    <property type="project" value="UniProtKB-UniRule"/>
</dbReference>
<reference evidence="11" key="2">
    <citation type="submission" date="2020-09" db="EMBL/GenBank/DDBJ databases">
        <authorList>
            <person name="Sun Q."/>
            <person name="Zhou Y."/>
        </authorList>
    </citation>
    <scope>NUCLEOTIDE SEQUENCE</scope>
    <source>
        <strain evidence="11">CGMCC 1.12360</strain>
    </source>
</reference>
<dbReference type="InterPro" id="IPR003691">
    <property type="entry name" value="FluC"/>
</dbReference>
<feature type="transmembrane region" description="Helical" evidence="10">
    <location>
        <begin position="7"/>
        <end position="27"/>
    </location>
</feature>
<protein>
    <recommendedName>
        <fullName evidence="10">Fluoride-specific ion channel FluC</fullName>
    </recommendedName>
</protein>
<proteinExistence type="inferred from homology"/>
<feature type="transmembrane region" description="Helical" evidence="10">
    <location>
        <begin position="33"/>
        <end position="53"/>
    </location>
</feature>
<comment type="caution">
    <text evidence="11">The sequence shown here is derived from an EMBL/GenBank/DDBJ whole genome shotgun (WGS) entry which is preliminary data.</text>
</comment>
<keyword evidence="12" id="KW-1185">Reference proteome</keyword>
<accession>A0A8J2ZQF5</accession>
<evidence type="ECO:0000256" key="1">
    <source>
        <dbReference type="ARBA" id="ARBA00004651"/>
    </source>
</evidence>
<dbReference type="GO" id="GO:0140114">
    <property type="term" value="P:cellular detoxification of fluoride"/>
    <property type="evidence" value="ECO:0007669"/>
    <property type="project" value="UniProtKB-UniRule"/>
</dbReference>
<dbReference type="GO" id="GO:0005886">
    <property type="term" value="C:plasma membrane"/>
    <property type="evidence" value="ECO:0007669"/>
    <property type="project" value="UniProtKB-SubCell"/>
</dbReference>
<keyword evidence="2 10" id="KW-1003">Cell membrane</keyword>
<evidence type="ECO:0000256" key="5">
    <source>
        <dbReference type="ARBA" id="ARBA00023136"/>
    </source>
</evidence>
<comment type="catalytic activity">
    <reaction evidence="8">
        <text>fluoride(in) = fluoride(out)</text>
        <dbReference type="Rhea" id="RHEA:76159"/>
        <dbReference type="ChEBI" id="CHEBI:17051"/>
    </reaction>
    <physiologicalReaction direction="left-to-right" evidence="8">
        <dbReference type="Rhea" id="RHEA:76160"/>
    </physiologicalReaction>
</comment>
<dbReference type="PANTHER" id="PTHR28259">
    <property type="entry name" value="FLUORIDE EXPORT PROTEIN 1-RELATED"/>
    <property type="match status" value="1"/>
</dbReference>
<evidence type="ECO:0000256" key="9">
    <source>
        <dbReference type="ARBA" id="ARBA00049940"/>
    </source>
</evidence>
<evidence type="ECO:0000256" key="6">
    <source>
        <dbReference type="ARBA" id="ARBA00023303"/>
    </source>
</evidence>
<dbReference type="RefSeq" id="WP_308421531.1">
    <property type="nucleotide sequence ID" value="NZ_BMEV01000005.1"/>
</dbReference>
<dbReference type="PANTHER" id="PTHR28259:SF1">
    <property type="entry name" value="FLUORIDE EXPORT PROTEIN 1-RELATED"/>
    <property type="match status" value="1"/>
</dbReference>
<comment type="subcellular location">
    <subcellularLocation>
        <location evidence="1 10">Cell membrane</location>
        <topology evidence="1 10">Multi-pass membrane protein</topology>
    </subcellularLocation>
</comment>
<evidence type="ECO:0000256" key="4">
    <source>
        <dbReference type="ARBA" id="ARBA00022989"/>
    </source>
</evidence>
<evidence type="ECO:0000256" key="8">
    <source>
        <dbReference type="ARBA" id="ARBA00035585"/>
    </source>
</evidence>
<feature type="transmembrane region" description="Helical" evidence="10">
    <location>
        <begin position="95"/>
        <end position="116"/>
    </location>
</feature>
<keyword evidence="3 10" id="KW-0812">Transmembrane</keyword>